<dbReference type="Gene3D" id="1.20.1050.10">
    <property type="match status" value="1"/>
</dbReference>
<evidence type="ECO:0000259" key="1">
    <source>
        <dbReference type="Pfam" id="PF13409"/>
    </source>
</evidence>
<protein>
    <submittedName>
        <fullName evidence="2">G4406 protein</fullName>
    </submittedName>
</protein>
<dbReference type="SUPFAM" id="SSF52833">
    <property type="entry name" value="Thioredoxin-like"/>
    <property type="match status" value="1"/>
</dbReference>
<evidence type="ECO:0000313" key="3">
    <source>
        <dbReference type="Proteomes" id="UP001497392"/>
    </source>
</evidence>
<dbReference type="InterPro" id="IPR036249">
    <property type="entry name" value="Thioredoxin-like_sf"/>
</dbReference>
<organism evidence="2 3">
    <name type="scientific">Coccomyxa viridis</name>
    <dbReference type="NCBI Taxonomy" id="1274662"/>
    <lineage>
        <taxon>Eukaryota</taxon>
        <taxon>Viridiplantae</taxon>
        <taxon>Chlorophyta</taxon>
        <taxon>core chlorophytes</taxon>
        <taxon>Trebouxiophyceae</taxon>
        <taxon>Trebouxiophyceae incertae sedis</taxon>
        <taxon>Coccomyxaceae</taxon>
        <taxon>Coccomyxa</taxon>
    </lineage>
</organism>
<feature type="domain" description="GST N-terminal" evidence="1">
    <location>
        <begin position="16"/>
        <end position="82"/>
    </location>
</feature>
<dbReference type="EMBL" id="CAXHTA020000006">
    <property type="protein sequence ID" value="CAL5222097.1"/>
    <property type="molecule type" value="Genomic_DNA"/>
</dbReference>
<dbReference type="SUPFAM" id="SSF47616">
    <property type="entry name" value="GST C-terminal domain-like"/>
    <property type="match status" value="1"/>
</dbReference>
<comment type="caution">
    <text evidence="2">The sequence shown here is derived from an EMBL/GenBank/DDBJ whole genome shotgun (WGS) entry which is preliminary data.</text>
</comment>
<reference evidence="2 3" key="1">
    <citation type="submission" date="2024-06" db="EMBL/GenBank/DDBJ databases">
        <authorList>
            <person name="Kraege A."/>
            <person name="Thomma B."/>
        </authorList>
    </citation>
    <scope>NUCLEOTIDE SEQUENCE [LARGE SCALE GENOMIC DNA]</scope>
</reference>
<accession>A0ABP1FVG9</accession>
<gene>
    <name evidence="2" type="primary">g4406</name>
    <name evidence="2" type="ORF">VP750_LOCUS3756</name>
</gene>
<evidence type="ECO:0000313" key="2">
    <source>
        <dbReference type="EMBL" id="CAL5222097.1"/>
    </source>
</evidence>
<dbReference type="InterPro" id="IPR004045">
    <property type="entry name" value="Glutathione_S-Trfase_N"/>
</dbReference>
<proteinExistence type="predicted"/>
<dbReference type="InterPro" id="IPR036282">
    <property type="entry name" value="Glutathione-S-Trfase_C_sf"/>
</dbReference>
<dbReference type="Pfam" id="PF13409">
    <property type="entry name" value="GST_N_2"/>
    <property type="match status" value="1"/>
</dbReference>
<dbReference type="CDD" id="cd00570">
    <property type="entry name" value="GST_N_family"/>
    <property type="match status" value="1"/>
</dbReference>
<dbReference type="Proteomes" id="UP001497392">
    <property type="component" value="Unassembled WGS sequence"/>
</dbReference>
<sequence length="253" mass="29068">MVKKGQKVELVVLLQSAWFLKVRWALKHHGVKYRITPYTPLIGEYWLRWKTGKWSGRVSTPVLITPDGALLDSFDICEWAEDHTENPSASKLFPQDKLGEIRKWNDISEQALHYARTQTFARLKKDKGPVYAMMPPFVKALGPIGDWFSTWFIDTFTAKYKDLSSAASIEKTKAGFLELRKALKDNKGYILGHFSYADVTMAVALQAVEPVGPPISKMSEEKRKEFRNTVLAAEFGDLLEWRDKLYKDYFPQV</sequence>
<dbReference type="Gene3D" id="3.40.30.10">
    <property type="entry name" value="Glutaredoxin"/>
    <property type="match status" value="1"/>
</dbReference>
<name>A0ABP1FVG9_9CHLO</name>
<keyword evidence="3" id="KW-1185">Reference proteome</keyword>